<comment type="similarity">
    <text evidence="2 4">Belongs to the FliE family.</text>
</comment>
<evidence type="ECO:0000256" key="3">
    <source>
        <dbReference type="ARBA" id="ARBA00023143"/>
    </source>
</evidence>
<keyword evidence="3 4" id="KW-0975">Bacterial flagellum</keyword>
<dbReference type="STRING" id="870908.SAMN04488044_3237"/>
<evidence type="ECO:0000256" key="1">
    <source>
        <dbReference type="ARBA" id="ARBA00004117"/>
    </source>
</evidence>
<proteinExistence type="inferred from homology"/>
<dbReference type="GO" id="GO:0005198">
    <property type="term" value="F:structural molecule activity"/>
    <property type="evidence" value="ECO:0007669"/>
    <property type="project" value="InterPro"/>
</dbReference>
<evidence type="ECO:0000256" key="2">
    <source>
        <dbReference type="ARBA" id="ARBA00009272"/>
    </source>
</evidence>
<keyword evidence="5" id="KW-0282">Flagellum</keyword>
<dbReference type="Proteomes" id="UP000184211">
    <property type="component" value="Unassembled WGS sequence"/>
</dbReference>
<dbReference type="Pfam" id="PF02049">
    <property type="entry name" value="FliE"/>
    <property type="match status" value="1"/>
</dbReference>
<comment type="subcellular location">
    <subcellularLocation>
        <location evidence="1 4">Bacterial flagellum basal body</location>
    </subcellularLocation>
</comment>
<reference evidence="6" key="1">
    <citation type="submission" date="2016-11" db="EMBL/GenBank/DDBJ databases">
        <authorList>
            <person name="Varghese N."/>
            <person name="Submissions S."/>
        </authorList>
    </citation>
    <scope>NUCLEOTIDE SEQUENCE [LARGE SCALE GENOMIC DNA]</scope>
    <source>
        <strain evidence="6">DSM 28223</strain>
    </source>
</reference>
<protein>
    <recommendedName>
        <fullName evidence="4">Flagellar hook-basal body complex protein FliE</fullName>
    </recommendedName>
</protein>
<keyword evidence="5" id="KW-0966">Cell projection</keyword>
<keyword evidence="6" id="KW-1185">Reference proteome</keyword>
<sequence length="107" mass="11324">MSDFSSIRSNAAIQGAYGNAKSLKSPAQVAEGSDAPQSFGDMLRTAAAQSVENVRQGDEVATQGLTGKAGIQQVVEATMTMESTVRVSVAVRDKIVEAYQDIMRMPI</sequence>
<dbReference type="RefSeq" id="WP_072794070.1">
    <property type="nucleotide sequence ID" value="NZ_FQWM01000009.1"/>
</dbReference>
<dbReference type="OrthoDB" id="9812413at2"/>
<evidence type="ECO:0000313" key="5">
    <source>
        <dbReference type="EMBL" id="SHH78071.1"/>
    </source>
</evidence>
<dbReference type="GO" id="GO:0003774">
    <property type="term" value="F:cytoskeletal motor activity"/>
    <property type="evidence" value="ECO:0007669"/>
    <property type="project" value="InterPro"/>
</dbReference>
<organism evidence="5 6">
    <name type="scientific">Cognatishimia maritima</name>
    <dbReference type="NCBI Taxonomy" id="870908"/>
    <lineage>
        <taxon>Bacteria</taxon>
        <taxon>Pseudomonadati</taxon>
        <taxon>Pseudomonadota</taxon>
        <taxon>Alphaproteobacteria</taxon>
        <taxon>Rhodobacterales</taxon>
        <taxon>Paracoccaceae</taxon>
        <taxon>Cognatishimia</taxon>
    </lineage>
</organism>
<gene>
    <name evidence="4" type="primary">fliE</name>
    <name evidence="5" type="ORF">SAMN04488044_3237</name>
</gene>
<evidence type="ECO:0000313" key="6">
    <source>
        <dbReference type="Proteomes" id="UP000184211"/>
    </source>
</evidence>
<name>A0A1M5VS25_9RHOB</name>
<dbReference type="AlphaFoldDB" id="A0A1M5VS25"/>
<dbReference type="PANTHER" id="PTHR34653">
    <property type="match status" value="1"/>
</dbReference>
<dbReference type="PANTHER" id="PTHR34653:SF1">
    <property type="entry name" value="FLAGELLAR HOOK-BASAL BODY COMPLEX PROTEIN FLIE"/>
    <property type="match status" value="1"/>
</dbReference>
<keyword evidence="5" id="KW-0969">Cilium</keyword>
<dbReference type="GO" id="GO:0009425">
    <property type="term" value="C:bacterial-type flagellum basal body"/>
    <property type="evidence" value="ECO:0007669"/>
    <property type="project" value="UniProtKB-SubCell"/>
</dbReference>
<dbReference type="EMBL" id="FQWM01000009">
    <property type="protein sequence ID" value="SHH78071.1"/>
    <property type="molecule type" value="Genomic_DNA"/>
</dbReference>
<evidence type="ECO:0000256" key="4">
    <source>
        <dbReference type="HAMAP-Rule" id="MF_00724"/>
    </source>
</evidence>
<accession>A0A1M5VS25</accession>
<dbReference type="HAMAP" id="MF_00724">
    <property type="entry name" value="FliE"/>
    <property type="match status" value="1"/>
</dbReference>
<dbReference type="InterPro" id="IPR001624">
    <property type="entry name" value="FliE"/>
</dbReference>
<dbReference type="GO" id="GO:0071973">
    <property type="term" value="P:bacterial-type flagellum-dependent cell motility"/>
    <property type="evidence" value="ECO:0007669"/>
    <property type="project" value="InterPro"/>
</dbReference>